<keyword evidence="6" id="KW-1185">Reference proteome</keyword>
<dbReference type="Pfam" id="PF00004">
    <property type="entry name" value="AAA"/>
    <property type="match status" value="1"/>
</dbReference>
<proteinExistence type="inferred from homology"/>
<comment type="caution">
    <text evidence="5">The sequence shown here is derived from an EMBL/GenBank/DDBJ whole genome shotgun (WGS) entry which is preliminary data.</text>
</comment>
<dbReference type="InterPro" id="IPR003959">
    <property type="entry name" value="ATPase_AAA_core"/>
</dbReference>
<dbReference type="Gene3D" id="1.10.8.60">
    <property type="match status" value="1"/>
</dbReference>
<name>A0ABT6LD98_9ACTN</name>
<dbReference type="InterPro" id="IPR054472">
    <property type="entry name" value="WHD"/>
</dbReference>
<evidence type="ECO:0000256" key="3">
    <source>
        <dbReference type="ARBA" id="ARBA00022840"/>
    </source>
</evidence>
<dbReference type="SMART" id="SM00382">
    <property type="entry name" value="AAA"/>
    <property type="match status" value="1"/>
</dbReference>
<protein>
    <recommendedName>
        <fullName evidence="4">AAA+ ATPase domain-containing protein</fullName>
    </recommendedName>
</protein>
<dbReference type="InterPro" id="IPR050221">
    <property type="entry name" value="26S_Proteasome_ATPase"/>
</dbReference>
<accession>A0ABT6LD98</accession>
<keyword evidence="2" id="KW-0547">Nucleotide-binding</keyword>
<dbReference type="SUPFAM" id="SSF52540">
    <property type="entry name" value="P-loop containing nucleoside triphosphate hydrolases"/>
    <property type="match status" value="1"/>
</dbReference>
<evidence type="ECO:0000256" key="1">
    <source>
        <dbReference type="ARBA" id="ARBA00006914"/>
    </source>
</evidence>
<dbReference type="InterPro" id="IPR027417">
    <property type="entry name" value="P-loop_NTPase"/>
</dbReference>
<evidence type="ECO:0000313" key="5">
    <source>
        <dbReference type="EMBL" id="MDH6214282.1"/>
    </source>
</evidence>
<dbReference type="Proteomes" id="UP001160499">
    <property type="component" value="Unassembled WGS sequence"/>
</dbReference>
<reference evidence="5 6" key="1">
    <citation type="submission" date="2023-04" db="EMBL/GenBank/DDBJ databases">
        <title>Forest soil microbial communities from Buena Vista Peninsula, Colon Province, Panama.</title>
        <authorList>
            <person name="Bouskill N."/>
        </authorList>
    </citation>
    <scope>NUCLEOTIDE SEQUENCE [LARGE SCALE GENOMIC DNA]</scope>
    <source>
        <strain evidence="5 6">GGS1</strain>
    </source>
</reference>
<dbReference type="RefSeq" id="WP_280875334.1">
    <property type="nucleotide sequence ID" value="NZ_JARXVH010000002.1"/>
</dbReference>
<dbReference type="InterPro" id="IPR003593">
    <property type="entry name" value="AAA+_ATPase"/>
</dbReference>
<sequence>MTAYQDTFEHLRDELRRLDLLIALRLETAALQNEAFPHSQVDRTVYITRQEVDRLLADGFDTGINSGTAANLVALKLLSAEIEDRVQDSARGGVEPPLVALGRLFGLSPTELGAVLVCLAPELRRKYDRLYAYLQDDITRRRPSVDLVLELLCTSERERWIASSVFLADAPLMRYGILRTVDDPQSPSGSSGLARFLVLDPRIRQYLLGSGEPDTRLVGHLGVHEPSDPIEHEADPELADRLLRLTAHHLGPGRPPLVCHLYGPDDDGQLDLLRFTSGRLGLPLVSADARTLVGPDGAALLRLTFREGLLRGAGVHLGHVDVLLGEENRTLLAALSDTVADFGLPVFLTGSSPWTAGTTELPVHSIDVPLPDLPRSTALWRDILGTHTEQGADWAAELAGRYRLPAARIRAAVRLADNRRLMEPVPRQLSLADLTAACRSESQHTLGLAATKVRTRCGWDDLVLPADRVTQLREICDQVRHRQLVLHTWGFGARLGHGTGLSVLFSGPPGTGKTMAAEVLAHELDVDLYKIDLSGVVSKYIGETEKNLARIFAEASSGNAILFFDEADALFGKRTEVSDAHDRYANIETSYLLQRIEEYEGVVVLATNLRQNIDEAFTRRIRFVVEFPFPEADDRRRIWQTLFPPGAPLSADVDLARLAREFAVTGANIKNIVLQAAFLAAADGTDIGRPHILRGTRREFEKIGKLWAETG</sequence>
<dbReference type="CDD" id="cd19481">
    <property type="entry name" value="RecA-like_protease"/>
    <property type="match status" value="1"/>
</dbReference>
<organism evidence="5 6">
    <name type="scientific">Streptomyces pseudovenezuelae</name>
    <dbReference type="NCBI Taxonomy" id="67350"/>
    <lineage>
        <taxon>Bacteria</taxon>
        <taxon>Bacillati</taxon>
        <taxon>Actinomycetota</taxon>
        <taxon>Actinomycetes</taxon>
        <taxon>Kitasatosporales</taxon>
        <taxon>Streptomycetaceae</taxon>
        <taxon>Streptomyces</taxon>
        <taxon>Streptomyces aurantiacus group</taxon>
    </lineage>
</organism>
<dbReference type="EMBL" id="JARXVH010000002">
    <property type="protein sequence ID" value="MDH6214282.1"/>
    <property type="molecule type" value="Genomic_DNA"/>
</dbReference>
<dbReference type="PANTHER" id="PTHR23073">
    <property type="entry name" value="26S PROTEASOME REGULATORY SUBUNIT"/>
    <property type="match status" value="1"/>
</dbReference>
<keyword evidence="3" id="KW-0067">ATP-binding</keyword>
<feature type="domain" description="AAA+ ATPase" evidence="4">
    <location>
        <begin position="499"/>
        <end position="631"/>
    </location>
</feature>
<comment type="similarity">
    <text evidence="1">Belongs to the AAA ATPase family.</text>
</comment>
<evidence type="ECO:0000256" key="2">
    <source>
        <dbReference type="ARBA" id="ARBA00022741"/>
    </source>
</evidence>
<gene>
    <name evidence="5" type="ORF">M2283_001565</name>
</gene>
<dbReference type="Pfam" id="PF22977">
    <property type="entry name" value="WHD"/>
    <property type="match status" value="1"/>
</dbReference>
<evidence type="ECO:0000313" key="6">
    <source>
        <dbReference type="Proteomes" id="UP001160499"/>
    </source>
</evidence>
<evidence type="ECO:0000259" key="4">
    <source>
        <dbReference type="SMART" id="SM00382"/>
    </source>
</evidence>
<dbReference type="Gene3D" id="3.40.50.300">
    <property type="entry name" value="P-loop containing nucleotide triphosphate hydrolases"/>
    <property type="match status" value="1"/>
</dbReference>